<evidence type="ECO:0000313" key="3">
    <source>
        <dbReference type="EMBL" id="KAF9874969.1"/>
    </source>
</evidence>
<feature type="chain" id="PRO_5040170639" description="EC8 protein" evidence="2">
    <location>
        <begin position="19"/>
        <end position="99"/>
    </location>
</feature>
<reference evidence="3" key="2">
    <citation type="submission" date="2020-11" db="EMBL/GenBank/DDBJ databases">
        <title>Whole genome sequencing of Colletotrichum sp.</title>
        <authorList>
            <person name="Li H."/>
        </authorList>
    </citation>
    <scope>NUCLEOTIDE SEQUENCE</scope>
    <source>
        <strain evidence="3">CkLH20</strain>
    </source>
</reference>
<accession>A0A9P6I2C9</accession>
<evidence type="ECO:0000256" key="1">
    <source>
        <dbReference type="SAM" id="MobiDB-lite"/>
    </source>
</evidence>
<keyword evidence="2" id="KW-0732">Signal</keyword>
<feature type="signal peptide" evidence="2">
    <location>
        <begin position="1"/>
        <end position="18"/>
    </location>
</feature>
<sequence length="99" mass="11220">MHSFKTILVAALLSTVIATPLKDRAVDVDTESSIEIRDVAGSRSGNNDCDYGDKSRLDSEIRNRQQMKDRLDAEINRRQDIKAQLDEEIRRKQNSGCRA</sequence>
<proteinExistence type="predicted"/>
<name>A0A9P6I2C9_9PEZI</name>
<reference evidence="3" key="1">
    <citation type="submission" date="2020-03" db="EMBL/GenBank/DDBJ databases">
        <authorList>
            <person name="He L."/>
        </authorList>
    </citation>
    <scope>NUCLEOTIDE SEQUENCE</scope>
    <source>
        <strain evidence="3">CkLH20</strain>
    </source>
</reference>
<evidence type="ECO:0000256" key="2">
    <source>
        <dbReference type="SAM" id="SignalP"/>
    </source>
</evidence>
<feature type="compositionally biased region" description="Basic and acidic residues" evidence="1">
    <location>
        <begin position="51"/>
        <end position="70"/>
    </location>
</feature>
<dbReference type="Proteomes" id="UP000781932">
    <property type="component" value="Unassembled WGS sequence"/>
</dbReference>
<dbReference type="AlphaFoldDB" id="A0A9P6I2C9"/>
<protein>
    <recommendedName>
        <fullName evidence="5">EC8 protein</fullName>
    </recommendedName>
</protein>
<comment type="caution">
    <text evidence="3">The sequence shown here is derived from an EMBL/GenBank/DDBJ whole genome shotgun (WGS) entry which is preliminary data.</text>
</comment>
<dbReference type="OrthoDB" id="4849698at2759"/>
<keyword evidence="4" id="KW-1185">Reference proteome</keyword>
<dbReference type="RefSeq" id="XP_038744430.1">
    <property type="nucleotide sequence ID" value="XM_038890380.1"/>
</dbReference>
<evidence type="ECO:0008006" key="5">
    <source>
        <dbReference type="Google" id="ProtNLM"/>
    </source>
</evidence>
<dbReference type="EMBL" id="JAATWM020000024">
    <property type="protein sequence ID" value="KAF9874969.1"/>
    <property type="molecule type" value="Genomic_DNA"/>
</dbReference>
<organism evidence="3 4">
    <name type="scientific">Colletotrichum karsti</name>
    <dbReference type="NCBI Taxonomy" id="1095194"/>
    <lineage>
        <taxon>Eukaryota</taxon>
        <taxon>Fungi</taxon>
        <taxon>Dikarya</taxon>
        <taxon>Ascomycota</taxon>
        <taxon>Pezizomycotina</taxon>
        <taxon>Sordariomycetes</taxon>
        <taxon>Hypocreomycetidae</taxon>
        <taxon>Glomerellales</taxon>
        <taxon>Glomerellaceae</taxon>
        <taxon>Colletotrichum</taxon>
        <taxon>Colletotrichum boninense species complex</taxon>
    </lineage>
</organism>
<gene>
    <name evidence="3" type="ORF">CkaCkLH20_07663</name>
</gene>
<feature type="region of interest" description="Disordered" evidence="1">
    <location>
        <begin position="39"/>
        <end position="70"/>
    </location>
</feature>
<evidence type="ECO:0000313" key="4">
    <source>
        <dbReference type="Proteomes" id="UP000781932"/>
    </source>
</evidence>
<dbReference type="GeneID" id="62163454"/>